<evidence type="ECO:0000313" key="4">
    <source>
        <dbReference type="EMBL" id="MQL92615.1"/>
    </source>
</evidence>
<dbReference type="InterPro" id="IPR001810">
    <property type="entry name" value="F-box_dom"/>
</dbReference>
<dbReference type="PANTHER" id="PTHR12874:SF26">
    <property type="entry name" value="F-BOX PROTEIN"/>
    <property type="match status" value="1"/>
</dbReference>
<evidence type="ECO:0000259" key="3">
    <source>
        <dbReference type="PROSITE" id="PS50181"/>
    </source>
</evidence>
<dbReference type="SMR" id="A0A843V9N4"/>
<feature type="region of interest" description="Disordered" evidence="2">
    <location>
        <begin position="107"/>
        <end position="127"/>
    </location>
</feature>
<dbReference type="Pfam" id="PF12937">
    <property type="entry name" value="F-box-like"/>
    <property type="match status" value="1"/>
</dbReference>
<keyword evidence="1" id="KW-0539">Nucleus</keyword>
<evidence type="ECO:0000256" key="1">
    <source>
        <dbReference type="RuleBase" id="RU369085"/>
    </source>
</evidence>
<dbReference type="SUPFAM" id="SSF81383">
    <property type="entry name" value="F-box domain"/>
    <property type="match status" value="1"/>
</dbReference>
<dbReference type="Proteomes" id="UP000652761">
    <property type="component" value="Unassembled WGS sequence"/>
</dbReference>
<evidence type="ECO:0000313" key="5">
    <source>
        <dbReference type="Proteomes" id="UP000652761"/>
    </source>
</evidence>
<evidence type="ECO:0000256" key="2">
    <source>
        <dbReference type="SAM" id="MobiDB-lite"/>
    </source>
</evidence>
<comment type="subcellular location">
    <subcellularLocation>
        <location evidence="1">Nucleus</location>
    </subcellularLocation>
</comment>
<dbReference type="GO" id="GO:0016567">
    <property type="term" value="P:protein ubiquitination"/>
    <property type="evidence" value="ECO:0007669"/>
    <property type="project" value="UniProtKB-UniRule"/>
</dbReference>
<comment type="pathway">
    <text evidence="1">Protein modification; protein ubiquitination.</text>
</comment>
<feature type="domain" description="F-box" evidence="3">
    <location>
        <begin position="1"/>
        <end position="44"/>
    </location>
</feature>
<gene>
    <name evidence="4" type="ORF">Taro_025245</name>
</gene>
<proteinExistence type="predicted"/>
<protein>
    <recommendedName>
        <fullName evidence="1">F-box protein</fullName>
    </recommendedName>
</protein>
<reference evidence="4" key="1">
    <citation type="submission" date="2017-07" db="EMBL/GenBank/DDBJ databases">
        <title>Taro Niue Genome Assembly and Annotation.</title>
        <authorList>
            <person name="Atibalentja N."/>
            <person name="Keating K."/>
            <person name="Fields C.J."/>
        </authorList>
    </citation>
    <scope>NUCLEOTIDE SEQUENCE</scope>
    <source>
        <strain evidence="4">Niue_2</strain>
        <tissue evidence="4">Leaf</tissue>
    </source>
</reference>
<accession>A0A843V9N4</accession>
<feature type="compositionally biased region" description="Gly residues" evidence="2">
    <location>
        <begin position="115"/>
        <end position="125"/>
    </location>
</feature>
<dbReference type="GO" id="GO:0005634">
    <property type="term" value="C:nucleus"/>
    <property type="evidence" value="ECO:0007669"/>
    <property type="project" value="UniProtKB-SubCell"/>
</dbReference>
<name>A0A843V9N4_COLES</name>
<dbReference type="PANTHER" id="PTHR12874">
    <property type="entry name" value="F-BOX ONLY PROTEIN 48-RELATED"/>
    <property type="match status" value="1"/>
</dbReference>
<dbReference type="PROSITE" id="PS50181">
    <property type="entry name" value="FBOX"/>
    <property type="match status" value="1"/>
</dbReference>
<comment type="caution">
    <text evidence="4">The sequence shown here is derived from an EMBL/GenBank/DDBJ whole genome shotgun (WGS) entry which is preliminary data.</text>
</comment>
<dbReference type="InterPro" id="IPR036047">
    <property type="entry name" value="F-box-like_dom_sf"/>
</dbReference>
<dbReference type="EMBL" id="NMUH01001464">
    <property type="protein sequence ID" value="MQL92615.1"/>
    <property type="molecule type" value="Genomic_DNA"/>
</dbReference>
<dbReference type="AlphaFoldDB" id="A0A843V9N4"/>
<sequence>MERLPPELCSRIFSRLDHHGLATALQVCRKWKRLASEDALWSRLFADRWGAGSAHFYAPAPDGSKSWKDIYEVQDRCDRIGVGLKIIREGEDYYVVHQGEIQRFLGSRREKREAQGGGAEEGGGEPQELSEKMLFFLADLETACAHARRTRRRL</sequence>
<organism evidence="4 5">
    <name type="scientific">Colocasia esculenta</name>
    <name type="common">Wild taro</name>
    <name type="synonym">Arum esculentum</name>
    <dbReference type="NCBI Taxonomy" id="4460"/>
    <lineage>
        <taxon>Eukaryota</taxon>
        <taxon>Viridiplantae</taxon>
        <taxon>Streptophyta</taxon>
        <taxon>Embryophyta</taxon>
        <taxon>Tracheophyta</taxon>
        <taxon>Spermatophyta</taxon>
        <taxon>Magnoliopsida</taxon>
        <taxon>Liliopsida</taxon>
        <taxon>Araceae</taxon>
        <taxon>Aroideae</taxon>
        <taxon>Colocasieae</taxon>
        <taxon>Colocasia</taxon>
    </lineage>
</organism>
<dbReference type="GO" id="GO:0019005">
    <property type="term" value="C:SCF ubiquitin ligase complex"/>
    <property type="evidence" value="ECO:0007669"/>
    <property type="project" value="UniProtKB-UniRule"/>
</dbReference>
<keyword evidence="1" id="KW-0833">Ubl conjugation pathway</keyword>
<comment type="subunit">
    <text evidence="1">Component of the SCF-type E3 ligase complex.</text>
</comment>
<keyword evidence="5" id="KW-1185">Reference proteome</keyword>
<dbReference type="OrthoDB" id="3219396at2759"/>
<dbReference type="GO" id="GO:0005737">
    <property type="term" value="C:cytoplasm"/>
    <property type="evidence" value="ECO:0007669"/>
    <property type="project" value="TreeGrafter"/>
</dbReference>
<dbReference type="GO" id="GO:0031146">
    <property type="term" value="P:SCF-dependent proteasomal ubiquitin-dependent protein catabolic process"/>
    <property type="evidence" value="ECO:0007669"/>
    <property type="project" value="UniProtKB-UniRule"/>
</dbReference>
<comment type="function">
    <text evidence="1">Acts as a component of a SCF E3 ubiquitin ligase complexes.</text>
</comment>
<dbReference type="Gene3D" id="1.20.1280.50">
    <property type="match status" value="1"/>
</dbReference>